<feature type="compositionally biased region" description="Basic and acidic residues" evidence="3">
    <location>
        <begin position="841"/>
        <end position="851"/>
    </location>
</feature>
<evidence type="ECO:0000256" key="2">
    <source>
        <dbReference type="ARBA" id="ARBA00022840"/>
    </source>
</evidence>
<gene>
    <name evidence="5" type="primary">cppRV</name>
</gene>
<dbReference type="GO" id="GO:0006355">
    <property type="term" value="P:regulation of DNA-templated transcription"/>
    <property type="evidence" value="ECO:0007669"/>
    <property type="project" value="InterPro"/>
</dbReference>
<dbReference type="InterPro" id="IPR016032">
    <property type="entry name" value="Sig_transdc_resp-reg_C-effctor"/>
</dbReference>
<dbReference type="PRINTS" id="PR00038">
    <property type="entry name" value="HTHLUXR"/>
</dbReference>
<feature type="compositionally biased region" description="Low complexity" evidence="3">
    <location>
        <begin position="14"/>
        <end position="24"/>
    </location>
</feature>
<evidence type="ECO:0000313" key="5">
    <source>
        <dbReference type="EMBL" id="ABV83238.1"/>
    </source>
</evidence>
<dbReference type="SUPFAM" id="SSF46894">
    <property type="entry name" value="C-terminal effector domain of the bipartite response regulators"/>
    <property type="match status" value="1"/>
</dbReference>
<evidence type="ECO:0000259" key="4">
    <source>
        <dbReference type="PROSITE" id="PS50043"/>
    </source>
</evidence>
<evidence type="ECO:0000256" key="3">
    <source>
        <dbReference type="SAM" id="MobiDB-lite"/>
    </source>
</evidence>
<protein>
    <submittedName>
        <fullName evidence="5">CppRV</fullName>
    </submittedName>
</protein>
<dbReference type="InterPro" id="IPR027417">
    <property type="entry name" value="P-loop_NTPase"/>
</dbReference>
<proteinExistence type="predicted"/>
<reference evidence="5" key="2">
    <citation type="journal article" date="2009" name="J. Ind. Microbiol. Biotechnol.">
        <title>Identification of functionally clustered nystatin-like biosynthetic genes in a rare actinomycetes, Pseudonocardia autotrophica.</title>
        <authorList>
            <person name="Kim B.G."/>
            <person name="Lee M.J."/>
            <person name="Seo J."/>
            <person name="Hwang Y.B."/>
            <person name="Lee M.Y."/>
            <person name="Han K."/>
            <person name="Sherman D.H."/>
            <person name="Kim E.S."/>
        </authorList>
    </citation>
    <scope>NUCLEOTIDE SEQUENCE</scope>
    <source>
        <strain evidence="5">KCTC9441</strain>
    </source>
</reference>
<dbReference type="Gene3D" id="1.10.10.10">
    <property type="entry name" value="Winged helix-like DNA-binding domain superfamily/Winged helix DNA-binding domain"/>
    <property type="match status" value="1"/>
</dbReference>
<dbReference type="Pfam" id="PF00196">
    <property type="entry name" value="GerE"/>
    <property type="match status" value="1"/>
</dbReference>
<feature type="domain" description="HTH luxR-type" evidence="4">
    <location>
        <begin position="894"/>
        <end position="959"/>
    </location>
</feature>
<reference evidence="5" key="1">
    <citation type="submission" date="2007-07" db="EMBL/GenBank/DDBJ databases">
        <authorList>
            <person name="Lee M.-Y."/>
            <person name="Lee J.-Y."/>
            <person name="Kim B.-K."/>
            <person name="Hwang Y.-B."/>
            <person name="Sherman D.H."/>
            <person name="Han K."/>
            <person name="Kim E.-S."/>
        </authorList>
    </citation>
    <scope>NUCLEOTIDE SEQUENCE</scope>
    <source>
        <strain evidence="5">KCTC9441</strain>
    </source>
</reference>
<dbReference type="PANTHER" id="PTHR16305:SF35">
    <property type="entry name" value="TRANSCRIPTIONAL ACTIVATOR DOMAIN"/>
    <property type="match status" value="1"/>
</dbReference>
<dbReference type="GO" id="GO:0005524">
    <property type="term" value="F:ATP binding"/>
    <property type="evidence" value="ECO:0007669"/>
    <property type="project" value="UniProtKB-KW"/>
</dbReference>
<dbReference type="PANTHER" id="PTHR16305">
    <property type="entry name" value="TESTICULAR SOLUBLE ADENYLYL CYCLASE"/>
    <property type="match status" value="1"/>
</dbReference>
<organism evidence="5">
    <name type="scientific">Pseudonocardia autotrophica</name>
    <name type="common">Amycolata autotrophica</name>
    <name type="synonym">Nocardia autotrophica</name>
    <dbReference type="NCBI Taxonomy" id="2074"/>
    <lineage>
        <taxon>Bacteria</taxon>
        <taxon>Bacillati</taxon>
        <taxon>Actinomycetota</taxon>
        <taxon>Actinomycetes</taxon>
        <taxon>Pseudonocardiales</taxon>
        <taxon>Pseudonocardiaceae</taxon>
        <taxon>Pseudonocardia</taxon>
    </lineage>
</organism>
<dbReference type="GO" id="GO:0003677">
    <property type="term" value="F:DNA binding"/>
    <property type="evidence" value="ECO:0007669"/>
    <property type="project" value="InterPro"/>
</dbReference>
<sequence>MACTSVGRRSYECRGPTLGSRPSGGPRGAPRARRPTAGPSLMPRPVLLGRAGDLAEVDGALARAVGGTASLLVFTGPIGIGRTALLEECARRGAARGMQVARAGGTDEEGGIPLGTARELLAACGGPGPSPPCGEPDGDDTGALSAALAGRAAVGPVLLLVDDAARCDARSLRWLARLCCPRACLRVAVVLTVLDGDAGHDGGTRHGGATGGLPTELAAVADAVRPLGPLSDEAISVTARAVLGRDATPELVAALSAATEGNPLHLTCVLEELAARPQCTTEPPARRVAGAAPARLRDRFAHAVRRLPATERRYLAAVAVAGEKADDVMLARLAELDATDLAVAGAVTRSMGLTGPEGHRLRHGLVGAALGVVQSSHQRRDLHLRAARMLRDAGAPSDRIAAHLLTAGGAAPAWTVEALRDAAGTAVRRGESWTAVRYLRHALLAGPDEPGRAAVLLDLAGLERSRDTGLALRRIVQAVPLLGSLRERAAALCRVTPLALEGAAPPVIALLRGVAEELGRYGGTGDTETRELALRVEARLHYVDKHTRAGLSAAAARLDELEALPDGLPIRTPGERELACVLLHSAAVGGHRPASVVAAACRAVLAREPASSDHVHSTVGMLVTCLCMADAVEDLPSWLSVALEQARAERAPVVEAVLHAELAAVLVCSGRVEEAAEQVRSAVELVDELADDSLLPGTVLAPVLTAVPHGPGADRVLARYGATPSVPPGFGACLQMLRARVAAEAGDAETALEYCLDAGRRFDQAGWTATPVPWRPWAVEILAERGRRAEARALAEQELARARRWGAPAQLGRALRMLGQLGGTDRGAELLEQATIVLRTSGDRSEAERATRALTAHRAPPGPGDLPPRTGDPAGPPPRLHDTVGTPVPGHRPTSRASAALTRSEERVATRASRGLTNHEIAADLAVSVRAVEKHLTGVYRKLGVPGRAALRQLRESGSDRIA</sequence>
<keyword evidence="1" id="KW-0547">Nucleotide-binding</keyword>
<dbReference type="GO" id="GO:0005737">
    <property type="term" value="C:cytoplasm"/>
    <property type="evidence" value="ECO:0007669"/>
    <property type="project" value="TreeGrafter"/>
</dbReference>
<dbReference type="EMBL" id="EU108007">
    <property type="protein sequence ID" value="ABV83238.1"/>
    <property type="molecule type" value="Genomic_DNA"/>
</dbReference>
<dbReference type="AlphaFoldDB" id="D2CKN2"/>
<feature type="region of interest" description="Disordered" evidence="3">
    <location>
        <begin position="841"/>
        <end position="913"/>
    </location>
</feature>
<dbReference type="SMART" id="SM00421">
    <property type="entry name" value="HTH_LUXR"/>
    <property type="match status" value="1"/>
</dbReference>
<dbReference type="SUPFAM" id="SSF52540">
    <property type="entry name" value="P-loop containing nucleoside triphosphate hydrolases"/>
    <property type="match status" value="1"/>
</dbReference>
<dbReference type="PROSITE" id="PS50043">
    <property type="entry name" value="HTH_LUXR_2"/>
    <property type="match status" value="1"/>
</dbReference>
<evidence type="ECO:0000256" key="1">
    <source>
        <dbReference type="ARBA" id="ARBA00022741"/>
    </source>
</evidence>
<dbReference type="InterPro" id="IPR036388">
    <property type="entry name" value="WH-like_DNA-bd_sf"/>
</dbReference>
<dbReference type="InterPro" id="IPR000792">
    <property type="entry name" value="Tscrpt_reg_LuxR_C"/>
</dbReference>
<accession>D2CKN2</accession>
<feature type="region of interest" description="Disordered" evidence="3">
    <location>
        <begin position="1"/>
        <end position="44"/>
    </location>
</feature>
<name>D2CKN2_PSEAH</name>
<dbReference type="CDD" id="cd06170">
    <property type="entry name" value="LuxR_C_like"/>
    <property type="match status" value="1"/>
</dbReference>
<keyword evidence="2" id="KW-0067">ATP-binding</keyword>
<dbReference type="GO" id="GO:0004016">
    <property type="term" value="F:adenylate cyclase activity"/>
    <property type="evidence" value="ECO:0007669"/>
    <property type="project" value="TreeGrafter"/>
</dbReference>